<feature type="signal peptide" evidence="1">
    <location>
        <begin position="1"/>
        <end position="26"/>
    </location>
</feature>
<name>A0A367Q8A1_9NOSO</name>
<protein>
    <recommendedName>
        <fullName evidence="4">PEP-CTERM sorting domain-containing protein</fullName>
    </recommendedName>
</protein>
<reference evidence="2" key="1">
    <citation type="submission" date="2016-04" db="EMBL/GenBank/DDBJ databases">
        <authorList>
            <person name="Tabuchi Yagui T.R."/>
        </authorList>
    </citation>
    <scope>NUCLEOTIDE SEQUENCE [LARGE SCALE GENOMIC DNA]</scope>
    <source>
        <strain evidence="2">NIES-26</strain>
    </source>
</reference>
<evidence type="ECO:0000313" key="2">
    <source>
        <dbReference type="EMBL" id="RCJ19544.1"/>
    </source>
</evidence>
<sequence length="215" mass="22610">MSARKTICCLASVTVLFALASKSASAATIQQTFSDFNGTFNSVNLPIGGREIPTGVISASQNPNLPSVVNFDTDTNQTTFNLNFLLDFPLLKALGLQSVPIAPFETGSYRVDGKDLIADVTGQGVVSGSSPFVGIQTFFQVRWRVTSPLNTSTFLGQIESEVVTICPPSSQCVQTTGTGRATIGLASVPEPGAIAGIIAIGAMGCLMKSRWKPSW</sequence>
<organism evidence="2 3">
    <name type="scientific">Nostoc minutum NIES-26</name>
    <dbReference type="NCBI Taxonomy" id="1844469"/>
    <lineage>
        <taxon>Bacteria</taxon>
        <taxon>Bacillati</taxon>
        <taxon>Cyanobacteriota</taxon>
        <taxon>Cyanophyceae</taxon>
        <taxon>Nostocales</taxon>
        <taxon>Nostocaceae</taxon>
        <taxon>Nostoc</taxon>
    </lineage>
</organism>
<dbReference type="EMBL" id="LXQD01000339">
    <property type="protein sequence ID" value="RCJ19544.1"/>
    <property type="molecule type" value="Genomic_DNA"/>
</dbReference>
<proteinExistence type="predicted"/>
<gene>
    <name evidence="2" type="ORF">A6770_05205</name>
</gene>
<comment type="caution">
    <text evidence="2">The sequence shown here is derived from an EMBL/GenBank/DDBJ whole genome shotgun (WGS) entry which is preliminary data.</text>
</comment>
<keyword evidence="3" id="KW-1185">Reference proteome</keyword>
<evidence type="ECO:0000256" key="1">
    <source>
        <dbReference type="SAM" id="SignalP"/>
    </source>
</evidence>
<dbReference type="InterPro" id="IPR013424">
    <property type="entry name" value="Ice-binding_C"/>
</dbReference>
<evidence type="ECO:0008006" key="4">
    <source>
        <dbReference type="Google" id="ProtNLM"/>
    </source>
</evidence>
<feature type="chain" id="PRO_5016759872" description="PEP-CTERM sorting domain-containing protein" evidence="1">
    <location>
        <begin position="27"/>
        <end position="215"/>
    </location>
</feature>
<dbReference type="Proteomes" id="UP000252107">
    <property type="component" value="Unassembled WGS sequence"/>
</dbReference>
<evidence type="ECO:0000313" key="3">
    <source>
        <dbReference type="Proteomes" id="UP000252107"/>
    </source>
</evidence>
<dbReference type="AlphaFoldDB" id="A0A367Q8A1"/>
<accession>A0A367Q8A1</accession>
<dbReference type="NCBIfam" id="TIGR02595">
    <property type="entry name" value="PEP_CTERM"/>
    <property type="match status" value="1"/>
</dbReference>
<keyword evidence="1" id="KW-0732">Signal</keyword>